<protein>
    <submittedName>
        <fullName evidence="1">Uncharacterized protein</fullName>
    </submittedName>
</protein>
<accession>A0ABV8JMG9</accession>
<dbReference type="Proteomes" id="UP001595843">
    <property type="component" value="Unassembled WGS sequence"/>
</dbReference>
<proteinExistence type="predicted"/>
<gene>
    <name evidence="1" type="ORF">ACFOUO_10280</name>
</gene>
<evidence type="ECO:0000313" key="1">
    <source>
        <dbReference type="EMBL" id="MFC4077189.1"/>
    </source>
</evidence>
<dbReference type="EMBL" id="JBHSAP010000011">
    <property type="protein sequence ID" value="MFC4077189.1"/>
    <property type="molecule type" value="Genomic_DNA"/>
</dbReference>
<evidence type="ECO:0000313" key="2">
    <source>
        <dbReference type="Proteomes" id="UP001595843"/>
    </source>
</evidence>
<organism evidence="1 2">
    <name type="scientific">Salinithrix halophila</name>
    <dbReference type="NCBI Taxonomy" id="1485204"/>
    <lineage>
        <taxon>Bacteria</taxon>
        <taxon>Bacillati</taxon>
        <taxon>Bacillota</taxon>
        <taxon>Bacilli</taxon>
        <taxon>Bacillales</taxon>
        <taxon>Thermoactinomycetaceae</taxon>
        <taxon>Salinithrix</taxon>
    </lineage>
</organism>
<keyword evidence="2" id="KW-1185">Reference proteome</keyword>
<comment type="caution">
    <text evidence="1">The sequence shown here is derived from an EMBL/GenBank/DDBJ whole genome shotgun (WGS) entry which is preliminary data.</text>
</comment>
<reference evidence="2" key="1">
    <citation type="journal article" date="2019" name="Int. J. Syst. Evol. Microbiol.">
        <title>The Global Catalogue of Microorganisms (GCM) 10K type strain sequencing project: providing services to taxonomists for standard genome sequencing and annotation.</title>
        <authorList>
            <consortium name="The Broad Institute Genomics Platform"/>
            <consortium name="The Broad Institute Genome Sequencing Center for Infectious Disease"/>
            <person name="Wu L."/>
            <person name="Ma J."/>
        </authorList>
    </citation>
    <scope>NUCLEOTIDE SEQUENCE [LARGE SCALE GENOMIC DNA]</scope>
    <source>
        <strain evidence="2">IBRC-M 10813</strain>
    </source>
</reference>
<sequence length="65" mass="7007">MGGYSWNGGSAVTQFFADGLLSKTIDLDPELIDDAHPGSFGFNDLTFRGSRTCPFHTKGGRGRLL</sequence>
<name>A0ABV8JMG9_9BACL</name>